<evidence type="ECO:0000256" key="1">
    <source>
        <dbReference type="ARBA" id="ARBA00023172"/>
    </source>
</evidence>
<dbReference type="Gene3D" id="1.10.443.10">
    <property type="entry name" value="Intergrase catalytic core"/>
    <property type="match status" value="1"/>
</dbReference>
<evidence type="ECO:0000313" key="3">
    <source>
        <dbReference type="EMBL" id="EAS44208.1"/>
    </source>
</evidence>
<reference evidence="3 4" key="1">
    <citation type="submission" date="2006-03" db="EMBL/GenBank/DDBJ databases">
        <authorList>
            <person name="Bartlett D.H."/>
            <person name="Valle G."/>
            <person name="Lauro F.M."/>
            <person name="Vezzi A."/>
            <person name="Simonato F."/>
            <person name="Eloe E."/>
            <person name="Vitulo N."/>
            <person name="Stratton T.K."/>
            <person name="D'angelo M."/>
            <person name="Ferriera S."/>
            <person name="Johnson J."/>
            <person name="Kravitz S."/>
            <person name="Beeson K."/>
            <person name="Sutton G."/>
            <person name="Rogers Y."/>
            <person name="Friedman R."/>
            <person name="Frazier M."/>
            <person name="Venter J.C."/>
        </authorList>
    </citation>
    <scope>NUCLEOTIDE SEQUENCE [LARGE SCALE GENOMIC DNA]</scope>
    <source>
        <strain evidence="3 4">3TCK</strain>
    </source>
</reference>
<dbReference type="SUPFAM" id="SSF56349">
    <property type="entry name" value="DNA breaking-rejoining enzymes"/>
    <property type="match status" value="1"/>
</dbReference>
<evidence type="ECO:0000313" key="4">
    <source>
        <dbReference type="Proteomes" id="UP000003789"/>
    </source>
</evidence>
<protein>
    <recommendedName>
        <fullName evidence="5">Tyr recombinase domain-containing protein</fullName>
    </recommendedName>
</protein>
<keyword evidence="1" id="KW-0233">DNA recombination</keyword>
<dbReference type="EMBL" id="AAPH01000006">
    <property type="protein sequence ID" value="EAS44208.1"/>
    <property type="molecule type" value="Genomic_DNA"/>
</dbReference>
<organism evidence="3 4">
    <name type="scientific">Photobacterium profundum 3TCK</name>
    <dbReference type="NCBI Taxonomy" id="314280"/>
    <lineage>
        <taxon>Bacteria</taxon>
        <taxon>Pseudomonadati</taxon>
        <taxon>Pseudomonadota</taxon>
        <taxon>Gammaproteobacteria</taxon>
        <taxon>Vibrionales</taxon>
        <taxon>Vibrionaceae</taxon>
        <taxon>Photobacterium</taxon>
    </lineage>
</organism>
<dbReference type="Proteomes" id="UP000003789">
    <property type="component" value="Unassembled WGS sequence"/>
</dbReference>
<dbReference type="AlphaFoldDB" id="Q1Z6D9"/>
<dbReference type="InterPro" id="IPR013762">
    <property type="entry name" value="Integrase-like_cat_sf"/>
</dbReference>
<accession>Q1Z6D9</accession>
<dbReference type="HOGENOM" id="CLU_414389_0_0_6"/>
<name>Q1Z6D9_9GAMM</name>
<sequence length="713" mass="81970">MGTRMDITYLIDQLHYIDSVGQVKLKKLSLEQYQQLDECDLWRTERGKLSFVKDVTFGDERYEGKGRKDNSIPFRGSRLLSYELKSLAILYHRVGFIEGDYGFRWSSTNGILNPLNKFAQFLCERNYDSFRQFDQIPSIIQRKLLNNFLIANNAENGMDLLGTLSSRKAIQDSLPLLHRYGLICDNTATIFYDAIDAIPSIEGEDYSTSHPVIPTGILKQVIQQSKERIEEAERLLPQWEKANERLIHVLAESKVKFASQLAYNSSLVIRRHVGRYHSDNKTILKELKCLYESFKRLRVDVFLQVLTFTGMRNQEVGELKNNAAKSRDDRFYIQSVLSKTTPGKMTLNWVSNEDAYRAVSLLARYNKSMYARAKVFLEYHRDEMTQDLIYHLEDGMKQDKLFGVIPSVRSVRFTDNCEPKVGSRKGTPGKENRFSFLEYRFELSERDIQQLDMLNCNYRGMLGKKRRTRYKHGDEFTLTPHQFRHTFAWFIIANRLGDLDDIKYQFKHLSSAMSMVYAQRGYETIEDLLNVVEGFDAQVTEKLATELAAKAQVHRLSGGGGQRWVKAAEALEISVTNIDMASDGNTAITRKKTLHFKDVEQYKAFLVKHLKGVRGLPHGLCTGGEDCKIKNAAVPTGCVMCGNYLVSKRHLPHWKAMESYALSKLNIFEKATSEQQAPYQLLAKSWRATVKAARMIIEQVETGKDQSLEELRA</sequence>
<dbReference type="GO" id="GO:0006310">
    <property type="term" value="P:DNA recombination"/>
    <property type="evidence" value="ECO:0007669"/>
    <property type="project" value="UniProtKB-KW"/>
</dbReference>
<proteinExistence type="predicted"/>
<evidence type="ECO:0000256" key="2">
    <source>
        <dbReference type="SAM" id="Coils"/>
    </source>
</evidence>
<gene>
    <name evidence="3" type="ORF">P3TCK_11013</name>
</gene>
<evidence type="ECO:0008006" key="5">
    <source>
        <dbReference type="Google" id="ProtNLM"/>
    </source>
</evidence>
<keyword evidence="2" id="KW-0175">Coiled coil</keyword>
<dbReference type="GO" id="GO:0015074">
    <property type="term" value="P:DNA integration"/>
    <property type="evidence" value="ECO:0007669"/>
    <property type="project" value="InterPro"/>
</dbReference>
<feature type="coiled-coil region" evidence="2">
    <location>
        <begin position="222"/>
        <end position="249"/>
    </location>
</feature>
<comment type="caution">
    <text evidence="3">The sequence shown here is derived from an EMBL/GenBank/DDBJ whole genome shotgun (WGS) entry which is preliminary data.</text>
</comment>
<dbReference type="GO" id="GO:0003677">
    <property type="term" value="F:DNA binding"/>
    <property type="evidence" value="ECO:0007669"/>
    <property type="project" value="InterPro"/>
</dbReference>
<dbReference type="InterPro" id="IPR011010">
    <property type="entry name" value="DNA_brk_join_enz"/>
</dbReference>